<dbReference type="GO" id="GO:0043756">
    <property type="term" value="F:adenosylcobinamide hydrolase activity"/>
    <property type="evidence" value="ECO:0007669"/>
    <property type="project" value="UniProtKB-EC"/>
</dbReference>
<sequence>MNYRCSDTTLVIEGDFQAASTGIQGDIGPASALFNHTVPRRWHDDHPERLLAEIAAKEGIGSSYFGMLTAVPMGALVICRSGFLTVFITAGISNHTINIIGVSGEGITRSGLLEGLITAASAKTRALFECGKAIQGTPTDAVIMACEGPGLHRYAGPVTPVGTRLAACVRKGVSLALSRYEQCATVPLTIDIPDHGMTEDRVSISGK</sequence>
<evidence type="ECO:0000313" key="1">
    <source>
        <dbReference type="EMBL" id="KUG05673.1"/>
    </source>
</evidence>
<name>A0A0W8EAM9_9ZZZZ</name>
<gene>
    <name evidence="1" type="ORF">ASZ90_016896</name>
</gene>
<dbReference type="AlphaFoldDB" id="A0A0W8EAM9"/>
<dbReference type="PANTHER" id="PTHR35336:SF5">
    <property type="entry name" value="ADENOSYLCOBINAMIDE AMIDOHYDROLASE"/>
    <property type="match status" value="1"/>
</dbReference>
<dbReference type="EC" id="3.5.1.90" evidence="1"/>
<organism evidence="1">
    <name type="scientific">hydrocarbon metagenome</name>
    <dbReference type="NCBI Taxonomy" id="938273"/>
    <lineage>
        <taxon>unclassified sequences</taxon>
        <taxon>metagenomes</taxon>
        <taxon>ecological metagenomes</taxon>
    </lineage>
</organism>
<reference evidence="1" key="1">
    <citation type="journal article" date="2015" name="Proc. Natl. Acad. Sci. U.S.A.">
        <title>Networks of energetic and metabolic interactions define dynamics in microbial communities.</title>
        <authorList>
            <person name="Embree M."/>
            <person name="Liu J.K."/>
            <person name="Al-Bassam M.M."/>
            <person name="Zengler K."/>
        </authorList>
    </citation>
    <scope>NUCLEOTIDE SEQUENCE</scope>
</reference>
<comment type="caution">
    <text evidence="1">The sequence shown here is derived from an EMBL/GenBank/DDBJ whole genome shotgun (WGS) entry which is preliminary data.</text>
</comment>
<dbReference type="EMBL" id="LNQE01001783">
    <property type="protein sequence ID" value="KUG05673.1"/>
    <property type="molecule type" value="Genomic_DNA"/>
</dbReference>
<protein>
    <submittedName>
        <fullName evidence="1">Adenosylcobinamide amidohydrolase</fullName>
        <ecNumber evidence="1">3.5.1.90</ecNumber>
    </submittedName>
</protein>
<accession>A0A0W8EAM9</accession>
<dbReference type="Pfam" id="PF01955">
    <property type="entry name" value="CbiZ"/>
    <property type="match status" value="1"/>
</dbReference>
<keyword evidence="1" id="KW-0378">Hydrolase</keyword>
<dbReference type="InterPro" id="IPR002808">
    <property type="entry name" value="AdoCbi_amidolase"/>
</dbReference>
<dbReference type="InterPro" id="IPR052209">
    <property type="entry name" value="CbiZ"/>
</dbReference>
<proteinExistence type="predicted"/>
<dbReference type="PANTHER" id="PTHR35336">
    <property type="entry name" value="ADENOSYLCOBINAMIDE AMIDOHYDROLASE"/>
    <property type="match status" value="1"/>
</dbReference>